<dbReference type="PANTHER" id="PTHR13812">
    <property type="entry name" value="KETIMINE REDUCTASE MU-CRYSTALLIN"/>
    <property type="match status" value="1"/>
</dbReference>
<keyword evidence="2" id="KW-0456">Lyase</keyword>
<dbReference type="EC" id="4.3.1.12" evidence="2"/>
<dbReference type="PANTHER" id="PTHR13812:SF19">
    <property type="entry name" value="KETIMINE REDUCTASE MU-CRYSTALLIN"/>
    <property type="match status" value="1"/>
</dbReference>
<gene>
    <name evidence="2" type="primary">ocd</name>
</gene>
<dbReference type="GO" id="GO:0019752">
    <property type="term" value="P:carboxylic acid metabolic process"/>
    <property type="evidence" value="ECO:0007669"/>
    <property type="project" value="UniProtKB-ARBA"/>
</dbReference>
<dbReference type="AlphaFoldDB" id="A0A075G9S7"/>
<dbReference type="InterPro" id="IPR003462">
    <property type="entry name" value="ODC_Mu_crystall"/>
</dbReference>
<evidence type="ECO:0000313" key="2">
    <source>
        <dbReference type="EMBL" id="AIE98701.1"/>
    </source>
</evidence>
<dbReference type="GO" id="GO:0005737">
    <property type="term" value="C:cytoplasm"/>
    <property type="evidence" value="ECO:0007669"/>
    <property type="project" value="TreeGrafter"/>
</dbReference>
<name>A0A075G9S7_9ARCH</name>
<dbReference type="FunFam" id="3.40.50.720:FF:000311">
    <property type="entry name" value="Ornithine cyclodeaminase"/>
    <property type="match status" value="1"/>
</dbReference>
<sequence>MIVYPMVLILSRLDVQIVLNIRDSINVVEEAFKELALGNIWMPPRQSTNIEEYEGWVGIMPGYIRGMNAMGTKIVTEFRRNSIQYNLPTIMATIIVNDPKTGAPIAIMDGSTITAMRTGAAGGVAAKHLSREDSHIVGIFGAGVQSRTQLSALCEIRPILKARIYDVMGKQVNGYVKEMSKKMGIDIKICDNPEDVVSGSDVIITASTSNNPVFKAEWLEEGTHINAVGAHSPNTREIDTETVRSSKFVVDSLETANKEAGEFIIPLSENAITKNHIYGEIGEIIAGIKPGRVSKSERTIFKTCGLSIQDVSTARLVYTKAKEAGIGREVEIF</sequence>
<dbReference type="GO" id="GO:0008473">
    <property type="term" value="F:ornithine cyclodeaminase activity"/>
    <property type="evidence" value="ECO:0007669"/>
    <property type="project" value="UniProtKB-EC"/>
</dbReference>
<dbReference type="PIRSF" id="PIRSF001439">
    <property type="entry name" value="CryM"/>
    <property type="match status" value="1"/>
</dbReference>
<dbReference type="InterPro" id="IPR023401">
    <property type="entry name" value="ODC_N"/>
</dbReference>
<comment type="similarity">
    <text evidence="1">Belongs to the ornithine cyclodeaminase/mu-crystallin family.</text>
</comment>
<dbReference type="InterPro" id="IPR036291">
    <property type="entry name" value="NAD(P)-bd_dom_sf"/>
</dbReference>
<accession>A0A075G9S7</accession>
<dbReference type="Gene3D" id="3.30.1780.10">
    <property type="entry name" value="ornithine cyclodeaminase, domain 1"/>
    <property type="match status" value="1"/>
</dbReference>
<dbReference type="GO" id="GO:0016491">
    <property type="term" value="F:oxidoreductase activity"/>
    <property type="evidence" value="ECO:0007669"/>
    <property type="project" value="UniProtKB-ARBA"/>
</dbReference>
<organism evidence="2">
    <name type="scientific">uncultured marine thaumarchaeote KM3_06_C02</name>
    <dbReference type="NCBI Taxonomy" id="1455976"/>
    <lineage>
        <taxon>Archaea</taxon>
        <taxon>Nitrososphaerota</taxon>
        <taxon>environmental samples</taxon>
    </lineage>
</organism>
<reference evidence="2" key="1">
    <citation type="journal article" date="2014" name="Genome Biol. Evol.">
        <title>Pangenome evidence for extensive interdomain horizontal transfer affecting lineage core and shell genes in uncultured planktonic thaumarchaeota and euryarchaeota.</title>
        <authorList>
            <person name="Deschamps P."/>
            <person name="Zivanovic Y."/>
            <person name="Moreira D."/>
            <person name="Rodriguez-Valera F."/>
            <person name="Lopez-Garcia P."/>
        </authorList>
    </citation>
    <scope>NUCLEOTIDE SEQUENCE</scope>
</reference>
<evidence type="ECO:0000256" key="1">
    <source>
        <dbReference type="ARBA" id="ARBA00008903"/>
    </source>
</evidence>
<dbReference type="Gene3D" id="3.40.50.720">
    <property type="entry name" value="NAD(P)-binding Rossmann-like Domain"/>
    <property type="match status" value="1"/>
</dbReference>
<proteinExistence type="inferred from homology"/>
<dbReference type="Pfam" id="PF02423">
    <property type="entry name" value="OCD_Mu_crystall"/>
    <property type="match status" value="1"/>
</dbReference>
<dbReference type="EMBL" id="KF900541">
    <property type="protein sequence ID" value="AIE98701.1"/>
    <property type="molecule type" value="Genomic_DNA"/>
</dbReference>
<dbReference type="SUPFAM" id="SSF51735">
    <property type="entry name" value="NAD(P)-binding Rossmann-fold domains"/>
    <property type="match status" value="1"/>
</dbReference>
<protein>
    <submittedName>
        <fullName evidence="2">Ornithine cyclodeaminase (Ocd)</fullName>
        <ecNumber evidence="2">4.3.1.12</ecNumber>
    </submittedName>
</protein>